<dbReference type="EnsemblPlants" id="TraesCS5B02G035800.1">
    <property type="protein sequence ID" value="TraesCS5B02G035800.1"/>
    <property type="gene ID" value="TraesCS5B02G035800"/>
</dbReference>
<keyword evidence="1" id="KW-0472">Membrane</keyword>
<keyword evidence="1" id="KW-1133">Transmembrane helix</keyword>
<keyword evidence="3" id="KW-1185">Reference proteome</keyword>
<dbReference type="Gramene" id="TraesLDM5B03G02806560.1">
    <property type="protein sequence ID" value="TraesLDM5B03G02806560.1"/>
    <property type="gene ID" value="TraesLDM5B03G02806560"/>
</dbReference>
<feature type="transmembrane region" description="Helical" evidence="1">
    <location>
        <begin position="64"/>
        <end position="84"/>
    </location>
</feature>
<evidence type="ECO:0000313" key="2">
    <source>
        <dbReference type="EnsemblPlants" id="TraesCS5B02G035800.1"/>
    </source>
</evidence>
<name>A0A3B6LFX2_WHEAT</name>
<gene>
    <name evidence="2" type="primary">LOC123115572</name>
</gene>
<keyword evidence="1" id="KW-0812">Transmembrane</keyword>
<feature type="transmembrane region" description="Helical" evidence="1">
    <location>
        <begin position="132"/>
        <end position="154"/>
    </location>
</feature>
<reference evidence="2" key="2">
    <citation type="submission" date="2018-10" db="UniProtKB">
        <authorList>
            <consortium name="EnsemblPlants"/>
        </authorList>
    </citation>
    <scope>IDENTIFICATION</scope>
</reference>
<dbReference type="GeneID" id="123115572"/>
<reference evidence="2" key="1">
    <citation type="submission" date="2018-08" db="EMBL/GenBank/DDBJ databases">
        <authorList>
            <person name="Rossello M."/>
        </authorList>
    </citation>
    <scope>NUCLEOTIDE SEQUENCE [LARGE SCALE GENOMIC DNA]</scope>
    <source>
        <strain evidence="2">cv. Chinese Spring</strain>
    </source>
</reference>
<protein>
    <submittedName>
        <fullName evidence="2">Uncharacterized protein</fullName>
    </submittedName>
</protein>
<accession>A0A3B6LFX2</accession>
<dbReference type="RefSeq" id="XP_044392640.1">
    <property type="nucleotide sequence ID" value="XM_044536705.1"/>
</dbReference>
<proteinExistence type="predicted"/>
<feature type="transmembrane region" description="Helical" evidence="1">
    <location>
        <begin position="25"/>
        <end position="43"/>
    </location>
</feature>
<dbReference type="Gramene" id="TraesLAC5B03G02758820.1">
    <property type="protein sequence ID" value="TraesLAC5B03G02758820.1"/>
    <property type="gene ID" value="TraesLAC5B03G02758820"/>
</dbReference>
<dbReference type="Proteomes" id="UP000019116">
    <property type="component" value="Chromosome 5B"/>
</dbReference>
<evidence type="ECO:0000313" key="3">
    <source>
        <dbReference type="Proteomes" id="UP000019116"/>
    </source>
</evidence>
<dbReference type="Gramene" id="TraesSTA5B03G02795970.1">
    <property type="protein sequence ID" value="TraesSTA5B03G02795970.1"/>
    <property type="gene ID" value="TraesSTA5B03G02795970"/>
</dbReference>
<dbReference type="AlphaFoldDB" id="A0A3B6LFX2"/>
<dbReference type="Gramene" id="TraesCS5B03G0092000.1">
    <property type="protein sequence ID" value="TraesCS5B03G0092000.1.CDS"/>
    <property type="gene ID" value="TraesCS5B03G0092000"/>
</dbReference>
<feature type="transmembrane region" description="Helical" evidence="1">
    <location>
        <begin position="96"/>
        <end position="120"/>
    </location>
</feature>
<dbReference type="Gramene" id="TraesNOR5B03G02829020.1">
    <property type="protein sequence ID" value="TraesNOR5B03G02829020.1"/>
    <property type="gene ID" value="TraesNOR5B03G02829020"/>
</dbReference>
<dbReference type="OrthoDB" id="694606at2759"/>
<dbReference type="Gramene" id="TraesWEE_scaffold_003458_01G000400.1">
    <property type="protein sequence ID" value="TraesWEE_scaffold_003458_01G000400.1"/>
    <property type="gene ID" value="TraesWEE_scaffold_003458_01G000400"/>
</dbReference>
<evidence type="ECO:0000256" key="1">
    <source>
        <dbReference type="SAM" id="Phobius"/>
    </source>
</evidence>
<organism evidence="2">
    <name type="scientific">Triticum aestivum</name>
    <name type="common">Wheat</name>
    <dbReference type="NCBI Taxonomy" id="4565"/>
    <lineage>
        <taxon>Eukaryota</taxon>
        <taxon>Viridiplantae</taxon>
        <taxon>Streptophyta</taxon>
        <taxon>Embryophyta</taxon>
        <taxon>Tracheophyta</taxon>
        <taxon>Spermatophyta</taxon>
        <taxon>Magnoliopsida</taxon>
        <taxon>Liliopsida</taxon>
        <taxon>Poales</taxon>
        <taxon>Poaceae</taxon>
        <taxon>BOP clade</taxon>
        <taxon>Pooideae</taxon>
        <taxon>Triticodae</taxon>
        <taxon>Triticeae</taxon>
        <taxon>Triticinae</taxon>
        <taxon>Triticum</taxon>
    </lineage>
</organism>
<dbReference type="Gramene" id="TraesCS5B02G035800.1">
    <property type="protein sequence ID" value="TraesCS5B02G035800.1"/>
    <property type="gene ID" value="TraesCS5B02G035800"/>
</dbReference>
<dbReference type="OMA" id="WIVCTMA"/>
<sequence>MDGNKKLVTAAEKTIPATVQRASRWALYNACFTVGHAVTYALLQSSFALRCVQWTDAKAAQESALCLWMLRCAVLQAAAAALALHLSCRRRWVRHALAYLALVVAFVGHCMYVAAVRLLLAADCPGYVLLRILCTAYIAFFLWGDLLYFLGLLLGGDN</sequence>
<dbReference type="Gramene" id="TraesRN5B0100092500.1">
    <property type="protein sequence ID" value="TraesRN5B0100092500.1"/>
    <property type="gene ID" value="TraesRN5B0100092500"/>
</dbReference>